<dbReference type="InterPro" id="IPR001810">
    <property type="entry name" value="F-box_dom"/>
</dbReference>
<dbReference type="CDD" id="cd09917">
    <property type="entry name" value="F-box_SF"/>
    <property type="match status" value="1"/>
</dbReference>
<evidence type="ECO:0000313" key="3">
    <source>
        <dbReference type="Proteomes" id="UP001159427"/>
    </source>
</evidence>
<protein>
    <recommendedName>
        <fullName evidence="1">F-box domain-containing protein</fullName>
    </recommendedName>
</protein>
<dbReference type="InterPro" id="IPR025886">
    <property type="entry name" value="PP2-like"/>
</dbReference>
<dbReference type="SUPFAM" id="SSF81383">
    <property type="entry name" value="F-box domain"/>
    <property type="match status" value="1"/>
</dbReference>
<dbReference type="Gene3D" id="1.20.1280.50">
    <property type="match status" value="1"/>
</dbReference>
<proteinExistence type="predicted"/>
<keyword evidence="3" id="KW-1185">Reference proteome</keyword>
<dbReference type="PANTHER" id="PTHR31960">
    <property type="entry name" value="F-BOX PROTEIN PP2-A15"/>
    <property type="match status" value="1"/>
</dbReference>
<feature type="domain" description="F-box" evidence="1">
    <location>
        <begin position="24"/>
        <end position="70"/>
    </location>
</feature>
<comment type="caution">
    <text evidence="2">The sequence shown here is derived from an EMBL/GenBank/DDBJ whole genome shotgun (WGS) entry which is preliminary data.</text>
</comment>
<evidence type="ECO:0000313" key="2">
    <source>
        <dbReference type="EMBL" id="CAH3015353.1"/>
    </source>
</evidence>
<organism evidence="2 3">
    <name type="scientific">Porites evermanni</name>
    <dbReference type="NCBI Taxonomy" id="104178"/>
    <lineage>
        <taxon>Eukaryota</taxon>
        <taxon>Metazoa</taxon>
        <taxon>Cnidaria</taxon>
        <taxon>Anthozoa</taxon>
        <taxon>Hexacorallia</taxon>
        <taxon>Scleractinia</taxon>
        <taxon>Fungiina</taxon>
        <taxon>Poritidae</taxon>
        <taxon>Porites</taxon>
    </lineage>
</organism>
<evidence type="ECO:0000259" key="1">
    <source>
        <dbReference type="PROSITE" id="PS50181"/>
    </source>
</evidence>
<dbReference type="PANTHER" id="PTHR31960:SF26">
    <property type="entry name" value="F-BOX DOMAIN CONTAINING PROTEIN"/>
    <property type="match status" value="1"/>
</dbReference>
<dbReference type="InterPro" id="IPR036047">
    <property type="entry name" value="F-box-like_dom_sf"/>
</dbReference>
<dbReference type="Pfam" id="PF12937">
    <property type="entry name" value="F-box-like"/>
    <property type="match status" value="1"/>
</dbReference>
<reference evidence="2 3" key="1">
    <citation type="submission" date="2022-05" db="EMBL/GenBank/DDBJ databases">
        <authorList>
            <consortium name="Genoscope - CEA"/>
            <person name="William W."/>
        </authorList>
    </citation>
    <scope>NUCLEOTIDE SEQUENCE [LARGE SCALE GENOMIC DNA]</scope>
</reference>
<dbReference type="EMBL" id="CALNXI010000022">
    <property type="protein sequence ID" value="CAH3015353.1"/>
    <property type="molecule type" value="Genomic_DNA"/>
</dbReference>
<gene>
    <name evidence="2" type="ORF">PEVE_00015525</name>
</gene>
<sequence length="251" mass="28691">MAFTGTAFKCEGNGKKLARSQSIPFDGATLPDVAAERIATFLHGKDLINLGKTCKFWNDVSRKNFVWKLLVEKRFGKQADLEAGSSSPVDFKKLYFKLATSRKPATAFAVEHLGDRYLEKVKDDESEFGEVIQLNTVCWLQIDQFFSGVLPGKYALKWRMKFDEVYVNGNGKVIEFRARPEQGCGNELCSKWSENDFRRAERRHGTQKWFLYTIGEFNVTALCKVRVEIIGRVPYWCGGISWDYAELKPLN</sequence>
<dbReference type="PROSITE" id="PS50181">
    <property type="entry name" value="FBOX"/>
    <property type="match status" value="1"/>
</dbReference>
<dbReference type="Proteomes" id="UP001159427">
    <property type="component" value="Unassembled WGS sequence"/>
</dbReference>
<accession>A0ABN8LHF2</accession>
<name>A0ABN8LHF2_9CNID</name>
<dbReference type="Pfam" id="PF14299">
    <property type="entry name" value="PP2"/>
    <property type="match status" value="1"/>
</dbReference>